<evidence type="ECO:0000313" key="2">
    <source>
        <dbReference type="EMBL" id="VFU01221.1"/>
    </source>
</evidence>
<proteinExistence type="predicted"/>
<dbReference type="EMBL" id="CAADRA010007434">
    <property type="protein sequence ID" value="VFU01221.1"/>
    <property type="molecule type" value="Genomic_DNA"/>
</dbReference>
<keyword evidence="3" id="KW-1185">Reference proteome</keyword>
<dbReference type="AlphaFoldDB" id="A0A485LSQ4"/>
<evidence type="ECO:0000313" key="1">
    <source>
        <dbReference type="EMBL" id="KAF0683370.1"/>
    </source>
</evidence>
<dbReference type="Proteomes" id="UP000332933">
    <property type="component" value="Unassembled WGS sequence"/>
</dbReference>
<reference evidence="2 3" key="1">
    <citation type="submission" date="2019-03" db="EMBL/GenBank/DDBJ databases">
        <authorList>
            <person name="Gaulin E."/>
            <person name="Dumas B."/>
        </authorList>
    </citation>
    <scope>NUCLEOTIDE SEQUENCE [LARGE SCALE GENOMIC DNA]</scope>
    <source>
        <strain evidence="2">CBS 568.67</strain>
    </source>
</reference>
<accession>A0A485LSQ4</accession>
<name>A0A485LSQ4_9STRA</name>
<reference evidence="1" key="2">
    <citation type="submission" date="2019-06" db="EMBL/GenBank/DDBJ databases">
        <title>Genomics analysis of Aphanomyces spp. identifies a new class of oomycete effector associated with host adaptation.</title>
        <authorList>
            <person name="Gaulin E."/>
        </authorList>
    </citation>
    <scope>NUCLEOTIDE SEQUENCE</scope>
    <source>
        <strain evidence="1">CBS 578.67</strain>
    </source>
</reference>
<evidence type="ECO:0000313" key="3">
    <source>
        <dbReference type="Proteomes" id="UP000332933"/>
    </source>
</evidence>
<protein>
    <submittedName>
        <fullName evidence="2">Aste57867_24582 protein</fullName>
    </submittedName>
</protein>
<organism evidence="2 3">
    <name type="scientific">Aphanomyces stellatus</name>
    <dbReference type="NCBI Taxonomy" id="120398"/>
    <lineage>
        <taxon>Eukaryota</taxon>
        <taxon>Sar</taxon>
        <taxon>Stramenopiles</taxon>
        <taxon>Oomycota</taxon>
        <taxon>Saprolegniomycetes</taxon>
        <taxon>Saprolegniales</taxon>
        <taxon>Verrucalvaceae</taxon>
        <taxon>Aphanomyces</taxon>
    </lineage>
</organism>
<dbReference type="EMBL" id="VJMH01007408">
    <property type="protein sequence ID" value="KAF0683370.1"/>
    <property type="molecule type" value="Genomic_DNA"/>
</dbReference>
<sequence length="173" mass="19455">MGRQAARDLVEAARLTAGKIYKADKGGLPIYRAETEYVLDKAIGKLKPSGCVHAFKLRQLAFVPCFELVPLRKMEVTRLTAGHIDWEVHKRKNDIKIHKTRKGGVPIYHIQSGVAAALDDIAAIFLTTSTADTRDVNAIFFPNNIDEVRLYNLTLPTKAQPHLYQRISYPHCM</sequence>
<gene>
    <name evidence="2" type="primary">Aste57867_24582</name>
    <name evidence="1" type="ORF">As57867_024504</name>
    <name evidence="2" type="ORF">ASTE57867_24582</name>
</gene>